<evidence type="ECO:0000256" key="10">
    <source>
        <dbReference type="SAM" id="MobiDB-lite"/>
    </source>
</evidence>
<gene>
    <name evidence="12" type="ORF">Tsubulata_036751</name>
</gene>
<dbReference type="GO" id="GO:0009231">
    <property type="term" value="P:riboflavin biosynthetic process"/>
    <property type="evidence" value="ECO:0007669"/>
    <property type="project" value="InterPro"/>
</dbReference>
<proteinExistence type="predicted"/>
<dbReference type="SUPFAM" id="SSF52374">
    <property type="entry name" value="Nucleotidylyl transferase"/>
    <property type="match status" value="1"/>
</dbReference>
<keyword evidence="5" id="KW-0808">Transferase</keyword>
<keyword evidence="6" id="KW-0548">Nucleotidyltransferase</keyword>
<evidence type="ECO:0000259" key="11">
    <source>
        <dbReference type="Pfam" id="PF06574"/>
    </source>
</evidence>
<dbReference type="GO" id="GO:0003919">
    <property type="term" value="F:FMN adenylyltransferase activity"/>
    <property type="evidence" value="ECO:0007669"/>
    <property type="project" value="UniProtKB-EC"/>
</dbReference>
<evidence type="ECO:0000256" key="8">
    <source>
        <dbReference type="ARBA" id="ARBA00022827"/>
    </source>
</evidence>
<comment type="pathway">
    <text evidence="1">Cofactor biosynthesis; FAD biosynthesis; FAD from FMN: step 1/1.</text>
</comment>
<dbReference type="Gene3D" id="3.40.50.620">
    <property type="entry name" value="HUPs"/>
    <property type="match status" value="1"/>
</dbReference>
<keyword evidence="8" id="KW-0274">FAD</keyword>
<dbReference type="PANTHER" id="PTHR12714">
    <property type="entry name" value="PROTEIN-S ISOPRENYLCYSTEINE O-METHYLTRANSFERASE"/>
    <property type="match status" value="1"/>
</dbReference>
<dbReference type="Proteomes" id="UP001141552">
    <property type="component" value="Unassembled WGS sequence"/>
</dbReference>
<name>A0A9Q0J6Z9_9ROSI</name>
<organism evidence="12 13">
    <name type="scientific">Turnera subulata</name>
    <dbReference type="NCBI Taxonomy" id="218843"/>
    <lineage>
        <taxon>Eukaryota</taxon>
        <taxon>Viridiplantae</taxon>
        <taxon>Streptophyta</taxon>
        <taxon>Embryophyta</taxon>
        <taxon>Tracheophyta</taxon>
        <taxon>Spermatophyta</taxon>
        <taxon>Magnoliopsida</taxon>
        <taxon>eudicotyledons</taxon>
        <taxon>Gunneridae</taxon>
        <taxon>Pentapetalae</taxon>
        <taxon>rosids</taxon>
        <taxon>fabids</taxon>
        <taxon>Malpighiales</taxon>
        <taxon>Passifloraceae</taxon>
        <taxon>Turnera</taxon>
    </lineage>
</organism>
<keyword evidence="7" id="KW-0547">Nucleotide-binding</keyword>
<reference evidence="12" key="1">
    <citation type="submission" date="2022-02" db="EMBL/GenBank/DDBJ databases">
        <authorList>
            <person name="Henning P.M."/>
            <person name="McCubbin A.G."/>
            <person name="Shore J.S."/>
        </authorList>
    </citation>
    <scope>NUCLEOTIDE SEQUENCE</scope>
    <source>
        <strain evidence="12">F60SS</strain>
        <tissue evidence="12">Leaves</tissue>
    </source>
</reference>
<evidence type="ECO:0000256" key="5">
    <source>
        <dbReference type="ARBA" id="ARBA00022679"/>
    </source>
</evidence>
<dbReference type="OrthoDB" id="414641at2759"/>
<keyword evidence="9" id="KW-0067">ATP-binding</keyword>
<protein>
    <recommendedName>
        <fullName evidence="2">FAD synthase</fullName>
        <ecNumber evidence="2">2.7.7.2</ecNumber>
    </recommendedName>
</protein>
<comment type="caution">
    <text evidence="12">The sequence shown here is derived from an EMBL/GenBank/DDBJ whole genome shotgun (WGS) entry which is preliminary data.</text>
</comment>
<evidence type="ECO:0000256" key="3">
    <source>
        <dbReference type="ARBA" id="ARBA00022630"/>
    </source>
</evidence>
<dbReference type="EC" id="2.7.7.2" evidence="2"/>
<dbReference type="PANTHER" id="PTHR12714:SF20">
    <property type="entry name" value="FAD SYNTHETASE 1, CHLOROPLASTIC-RELATED"/>
    <property type="match status" value="1"/>
</dbReference>
<dbReference type="InterPro" id="IPR014729">
    <property type="entry name" value="Rossmann-like_a/b/a_fold"/>
</dbReference>
<dbReference type="Pfam" id="PF06574">
    <property type="entry name" value="FAD_syn"/>
    <property type="match status" value="1"/>
</dbReference>
<reference evidence="12" key="2">
    <citation type="journal article" date="2023" name="Plants (Basel)">
        <title>Annotation of the Turnera subulata (Passifloraceae) Draft Genome Reveals the S-Locus Evolved after the Divergence of Turneroideae from Passifloroideae in a Stepwise Manner.</title>
        <authorList>
            <person name="Henning P.M."/>
            <person name="Roalson E.H."/>
            <person name="Mir W."/>
            <person name="McCubbin A.G."/>
            <person name="Shore J.S."/>
        </authorList>
    </citation>
    <scope>NUCLEOTIDE SEQUENCE</scope>
    <source>
        <strain evidence="12">F60SS</strain>
    </source>
</reference>
<evidence type="ECO:0000256" key="4">
    <source>
        <dbReference type="ARBA" id="ARBA00022643"/>
    </source>
</evidence>
<evidence type="ECO:0000256" key="9">
    <source>
        <dbReference type="ARBA" id="ARBA00022840"/>
    </source>
</evidence>
<dbReference type="AlphaFoldDB" id="A0A9Q0J6Z9"/>
<evidence type="ECO:0000256" key="6">
    <source>
        <dbReference type="ARBA" id="ARBA00022695"/>
    </source>
</evidence>
<evidence type="ECO:0000256" key="2">
    <source>
        <dbReference type="ARBA" id="ARBA00012393"/>
    </source>
</evidence>
<sequence>MLAGGSRISQHLRECHCRRRRRCHVNPRPQTPLGLGLGLGFCSSNIVKLSPFLPKPLSLTPHHHQHRRLVPSSSSLHKSPGEIPMLSDCFSQKENDREPPSEPFPSVAGGIVALGKFDALHIGHRELAIQASKIGVPYLLSFVGMAEVLGWEPSVTVRRLVGQLLILALLLHRGTSDQAPIVAKCDRNRVLSSWAPYCGNVAPAEFQIEFSSVRHLSPRQFVEKLCKELGVCGVVAGENYRFGYKAAGDASELVRLCDEHGIGAYIIKSVMDNNQDQRNLDSTDLKDKGQVSSTRVRHALALGDMNYVSELLGRQHRLMVMMKDQNGVTSIRSFRTVSVPKCCLLNLPPKDGFYENCSLLFGDENPATCRVSIDTTHIHLEAEDASLCNHISQNLHLLGVEFGVYGTNSA</sequence>
<evidence type="ECO:0000313" key="13">
    <source>
        <dbReference type="Proteomes" id="UP001141552"/>
    </source>
</evidence>
<dbReference type="EMBL" id="JAKUCV010005579">
    <property type="protein sequence ID" value="KAJ4830639.1"/>
    <property type="molecule type" value="Genomic_DNA"/>
</dbReference>
<feature type="region of interest" description="Disordered" evidence="10">
    <location>
        <begin position="63"/>
        <end position="82"/>
    </location>
</feature>
<evidence type="ECO:0000256" key="1">
    <source>
        <dbReference type="ARBA" id="ARBA00004726"/>
    </source>
</evidence>
<evidence type="ECO:0000256" key="7">
    <source>
        <dbReference type="ARBA" id="ARBA00022741"/>
    </source>
</evidence>
<feature type="domain" description="FAD synthetase" evidence="11">
    <location>
        <begin position="212"/>
        <end position="275"/>
    </location>
</feature>
<accession>A0A9Q0J6Z9</accession>
<dbReference type="InterPro" id="IPR015864">
    <property type="entry name" value="FAD_synthase"/>
</dbReference>
<dbReference type="GO" id="GO:0005524">
    <property type="term" value="F:ATP binding"/>
    <property type="evidence" value="ECO:0007669"/>
    <property type="project" value="UniProtKB-KW"/>
</dbReference>
<evidence type="ECO:0000313" key="12">
    <source>
        <dbReference type="EMBL" id="KAJ4830639.1"/>
    </source>
</evidence>
<keyword evidence="4" id="KW-0288">FMN</keyword>
<dbReference type="GO" id="GO:0006747">
    <property type="term" value="P:FAD biosynthetic process"/>
    <property type="evidence" value="ECO:0007669"/>
    <property type="project" value="TreeGrafter"/>
</dbReference>
<dbReference type="GO" id="GO:0009507">
    <property type="term" value="C:chloroplast"/>
    <property type="evidence" value="ECO:0007669"/>
    <property type="project" value="TreeGrafter"/>
</dbReference>
<keyword evidence="13" id="KW-1185">Reference proteome</keyword>
<keyword evidence="3" id="KW-0285">Flavoprotein</keyword>